<gene>
    <name evidence="1" type="ORF">BDD14_5526</name>
</gene>
<evidence type="ECO:0000313" key="2">
    <source>
        <dbReference type="Proteomes" id="UP000292958"/>
    </source>
</evidence>
<name>A0A4Q7YGH7_9BACT</name>
<dbReference type="Proteomes" id="UP000292958">
    <property type="component" value="Unassembled WGS sequence"/>
</dbReference>
<proteinExistence type="predicted"/>
<sequence length="73" mass="8274">MDGLAIPVDEIERAKLCLARALVELPWSVGRIPQIFDVEHEGARWEVAVRLKGIEDGDLPSFEEKDFTEKLPE</sequence>
<evidence type="ECO:0000313" key="1">
    <source>
        <dbReference type="EMBL" id="RZU35475.1"/>
    </source>
</evidence>
<reference evidence="1 2" key="1">
    <citation type="submission" date="2019-02" db="EMBL/GenBank/DDBJ databases">
        <title>Genomic Encyclopedia of Archaeal and Bacterial Type Strains, Phase II (KMG-II): from individual species to whole genera.</title>
        <authorList>
            <person name="Goeker M."/>
        </authorList>
    </citation>
    <scope>NUCLEOTIDE SEQUENCE [LARGE SCALE GENOMIC DNA]</scope>
    <source>
        <strain evidence="1 2">DSM 18101</strain>
    </source>
</reference>
<dbReference type="EMBL" id="SHKW01000002">
    <property type="protein sequence ID" value="RZU35475.1"/>
    <property type="molecule type" value="Genomic_DNA"/>
</dbReference>
<organism evidence="1 2">
    <name type="scientific">Edaphobacter modestus</name>
    <dbReference type="NCBI Taxonomy" id="388466"/>
    <lineage>
        <taxon>Bacteria</taxon>
        <taxon>Pseudomonadati</taxon>
        <taxon>Acidobacteriota</taxon>
        <taxon>Terriglobia</taxon>
        <taxon>Terriglobales</taxon>
        <taxon>Acidobacteriaceae</taxon>
        <taxon>Edaphobacter</taxon>
    </lineage>
</organism>
<dbReference type="AlphaFoldDB" id="A0A4Q7YGH7"/>
<keyword evidence="2" id="KW-1185">Reference proteome</keyword>
<accession>A0A4Q7YGH7</accession>
<comment type="caution">
    <text evidence="1">The sequence shown here is derived from an EMBL/GenBank/DDBJ whole genome shotgun (WGS) entry which is preliminary data.</text>
</comment>
<protein>
    <submittedName>
        <fullName evidence="1">Uncharacterized protein</fullName>
    </submittedName>
</protein>